<proteinExistence type="predicted"/>
<evidence type="ECO:0000313" key="1">
    <source>
        <dbReference type="EMBL" id="MBB3054816.1"/>
    </source>
</evidence>
<protein>
    <submittedName>
        <fullName evidence="1">Uncharacterized protein</fullName>
    </submittedName>
</protein>
<reference evidence="1" key="1">
    <citation type="submission" date="2020-08" db="EMBL/GenBank/DDBJ databases">
        <title>Genomic Encyclopedia of Type Strains, Phase III (KMG-III): the genomes of soil and plant-associated and newly described type strains.</title>
        <authorList>
            <person name="Whitman W."/>
        </authorList>
    </citation>
    <scope>NUCLEOTIDE SEQUENCE [LARGE SCALE GENOMIC DNA]</scope>
    <source>
        <strain evidence="1">CECT 8628</strain>
    </source>
</reference>
<gene>
    <name evidence="1" type="ORF">FHS11_001226</name>
</gene>
<accession>A0A839SAG4</accession>
<dbReference type="Proteomes" id="UP000539265">
    <property type="component" value="Unassembled WGS sequence"/>
</dbReference>
<sequence length="56" mass="6031">MTILPSFLPAKERVVERSNDRVSQPGGHYRQCMAASLLTPDSLRSPTLSSASGKEG</sequence>
<dbReference type="AlphaFoldDB" id="A0A839SAG4"/>
<dbReference type="EMBL" id="JACHWX010000002">
    <property type="protein sequence ID" value="MBB3054816.1"/>
    <property type="molecule type" value="Genomic_DNA"/>
</dbReference>
<organism evidence="1 2">
    <name type="scientific">Mucilaginibacter gotjawali</name>
    <dbReference type="NCBI Taxonomy" id="1550579"/>
    <lineage>
        <taxon>Bacteria</taxon>
        <taxon>Pseudomonadati</taxon>
        <taxon>Bacteroidota</taxon>
        <taxon>Sphingobacteriia</taxon>
        <taxon>Sphingobacteriales</taxon>
        <taxon>Sphingobacteriaceae</taxon>
        <taxon>Mucilaginibacter</taxon>
    </lineage>
</organism>
<comment type="caution">
    <text evidence="1">The sequence shown here is derived from an EMBL/GenBank/DDBJ whole genome shotgun (WGS) entry which is preliminary data.</text>
</comment>
<evidence type="ECO:0000313" key="2">
    <source>
        <dbReference type="Proteomes" id="UP000539265"/>
    </source>
</evidence>
<name>A0A839SAG4_9SPHI</name>
<keyword evidence="2" id="KW-1185">Reference proteome</keyword>